<dbReference type="Gene3D" id="3.90.550.10">
    <property type="entry name" value="Spore Coat Polysaccharide Biosynthesis Protein SpsA, Chain A"/>
    <property type="match status" value="1"/>
</dbReference>
<proteinExistence type="predicted"/>
<dbReference type="RefSeq" id="WP_376812485.1">
    <property type="nucleotide sequence ID" value="NZ_JBHSDY010000004.1"/>
</dbReference>
<accession>A0ABV8RYJ6</accession>
<name>A0ABV8RYJ6_9BURK</name>
<dbReference type="CDD" id="cd00761">
    <property type="entry name" value="Glyco_tranf_GTA_type"/>
    <property type="match status" value="1"/>
</dbReference>
<dbReference type="EMBL" id="JBHSDY010000004">
    <property type="protein sequence ID" value="MFC4297922.1"/>
    <property type="molecule type" value="Genomic_DNA"/>
</dbReference>
<dbReference type="Proteomes" id="UP001595756">
    <property type="component" value="Unassembled WGS sequence"/>
</dbReference>
<evidence type="ECO:0000259" key="1">
    <source>
        <dbReference type="Pfam" id="PF00535"/>
    </source>
</evidence>
<dbReference type="PANTHER" id="PTHR22916:SF3">
    <property type="entry name" value="UDP-GLCNAC:BETAGAL BETA-1,3-N-ACETYLGLUCOSAMINYLTRANSFERASE-LIKE PROTEIN 1"/>
    <property type="match status" value="1"/>
</dbReference>
<dbReference type="Pfam" id="PF00535">
    <property type="entry name" value="Glycos_transf_2"/>
    <property type="match status" value="1"/>
</dbReference>
<feature type="domain" description="Glycosyltransferase 2-like" evidence="1">
    <location>
        <begin position="189"/>
        <end position="316"/>
    </location>
</feature>
<gene>
    <name evidence="2" type="ORF">ACFO0J_07695</name>
</gene>
<dbReference type="InterPro" id="IPR001173">
    <property type="entry name" value="Glyco_trans_2-like"/>
</dbReference>
<dbReference type="SUPFAM" id="SSF53448">
    <property type="entry name" value="Nucleotide-diphospho-sugar transferases"/>
    <property type="match status" value="1"/>
</dbReference>
<dbReference type="InterPro" id="IPR029044">
    <property type="entry name" value="Nucleotide-diphossugar_trans"/>
</dbReference>
<keyword evidence="3" id="KW-1185">Reference proteome</keyword>
<dbReference type="PANTHER" id="PTHR22916">
    <property type="entry name" value="GLYCOSYLTRANSFERASE"/>
    <property type="match status" value="1"/>
</dbReference>
<evidence type="ECO:0000313" key="2">
    <source>
        <dbReference type="EMBL" id="MFC4297922.1"/>
    </source>
</evidence>
<sequence length="417" mass="46633">MRVHELYDKSPDNAVVLNRIGLFRTSLETSPSIWSEFRLARLRAHLEFHGPQTLIDPGRYIARVSDVERRLYALTLARWNPRGAAQWLTPGEWGLKAALALAEDDPGRGFDIVRAHAREFRKSKDLRAILAALHCRAGEFSQARKLLNSLLMNDSNSIIDADTPLRLADFIAKPEAPNTASGRNAPRISVIICAYNAAPYVETALRSVLNQTYPNIEIISIDDGSQDHTFQHMRRLASENPRIVALQFPNNGTYAARNIGIRYASGDFITFLDADDIMLPQRIASQWQALTLSGATATVSRLIRISEDGILVAPRIFPLSRHNPCSLMMQRSVLRDVGVFDETRFGADEEYEHRIALRLGGNALLRTPDVQTLALHRTGSLTQAPQSGLASAEGRQARIAYRESWVRRHLREAAGDR</sequence>
<comment type="caution">
    <text evidence="2">The sequence shown here is derived from an EMBL/GenBank/DDBJ whole genome shotgun (WGS) entry which is preliminary data.</text>
</comment>
<organism evidence="2 3">
    <name type="scientific">Castellaniella hirudinis</name>
    <dbReference type="NCBI Taxonomy" id="1144617"/>
    <lineage>
        <taxon>Bacteria</taxon>
        <taxon>Pseudomonadati</taxon>
        <taxon>Pseudomonadota</taxon>
        <taxon>Betaproteobacteria</taxon>
        <taxon>Burkholderiales</taxon>
        <taxon>Alcaligenaceae</taxon>
        <taxon>Castellaniella</taxon>
    </lineage>
</organism>
<reference evidence="3" key="1">
    <citation type="journal article" date="2019" name="Int. J. Syst. Evol. Microbiol.">
        <title>The Global Catalogue of Microorganisms (GCM) 10K type strain sequencing project: providing services to taxonomists for standard genome sequencing and annotation.</title>
        <authorList>
            <consortium name="The Broad Institute Genomics Platform"/>
            <consortium name="The Broad Institute Genome Sequencing Center for Infectious Disease"/>
            <person name="Wu L."/>
            <person name="Ma J."/>
        </authorList>
    </citation>
    <scope>NUCLEOTIDE SEQUENCE [LARGE SCALE GENOMIC DNA]</scope>
    <source>
        <strain evidence="3">CGMCC 1.19029</strain>
    </source>
</reference>
<evidence type="ECO:0000313" key="3">
    <source>
        <dbReference type="Proteomes" id="UP001595756"/>
    </source>
</evidence>
<protein>
    <submittedName>
        <fullName evidence="2">Glycosyltransferase family 2 protein</fullName>
    </submittedName>
</protein>